<accession>A0A3D9HK62</accession>
<keyword evidence="3" id="KW-1185">Reference proteome</keyword>
<feature type="signal peptide" evidence="1">
    <location>
        <begin position="1"/>
        <end position="22"/>
    </location>
</feature>
<dbReference type="SUPFAM" id="SSF53850">
    <property type="entry name" value="Periplasmic binding protein-like II"/>
    <property type="match status" value="1"/>
</dbReference>
<reference evidence="2 3" key="1">
    <citation type="submission" date="2018-07" db="EMBL/GenBank/DDBJ databases">
        <title>Genomic Encyclopedia of Type Strains, Phase III (KMG-III): the genomes of soil and plant-associated and newly described type strains.</title>
        <authorList>
            <person name="Whitman W."/>
        </authorList>
    </citation>
    <scope>NUCLEOTIDE SEQUENCE [LARGE SCALE GENOMIC DNA]</scope>
    <source>
        <strain evidence="2 3">CECT 8488</strain>
    </source>
</reference>
<gene>
    <name evidence="2" type="ORF">DFP90_105226</name>
</gene>
<name>A0A3D9HK62_9PROT</name>
<dbReference type="Proteomes" id="UP000256845">
    <property type="component" value="Unassembled WGS sequence"/>
</dbReference>
<dbReference type="EMBL" id="QRDW01000005">
    <property type="protein sequence ID" value="RED49854.1"/>
    <property type="molecule type" value="Genomic_DNA"/>
</dbReference>
<feature type="chain" id="PRO_5017662154" evidence="1">
    <location>
        <begin position="23"/>
        <end position="239"/>
    </location>
</feature>
<evidence type="ECO:0000313" key="2">
    <source>
        <dbReference type="EMBL" id="RED49854.1"/>
    </source>
</evidence>
<organism evidence="2 3">
    <name type="scientific">Aestuariispira insulae</name>
    <dbReference type="NCBI Taxonomy" id="1461337"/>
    <lineage>
        <taxon>Bacteria</taxon>
        <taxon>Pseudomonadati</taxon>
        <taxon>Pseudomonadota</taxon>
        <taxon>Alphaproteobacteria</taxon>
        <taxon>Rhodospirillales</taxon>
        <taxon>Kiloniellaceae</taxon>
        <taxon>Aestuariispira</taxon>
    </lineage>
</organism>
<dbReference type="Gene3D" id="3.40.190.10">
    <property type="entry name" value="Periplasmic binding protein-like II"/>
    <property type="match status" value="2"/>
</dbReference>
<sequence>MPRLAWFLVTFLLFFRSLSAPAQETLVISGIEKSSYATISERVMREAYGRMGITVEFSGLPAERALVVADSGRVDGELYRIKNVHLKYPNLIMLPVPIGIMEGIAITTDPGIELKNWDDLGHYSVCIRTGVKFAEAGTRHLQVQTVNSNELMFQMLGLERCDVIVLARLTSIALAQEFSRRENKPVQYHLLQTYPLFHYLHKKNAHLVPELTTVLEAMKSEGRIAAIRAAYIEEISSIY</sequence>
<protein>
    <submittedName>
        <fullName evidence="2">Extracellular solute-binding protein (Family 3)</fullName>
    </submittedName>
</protein>
<evidence type="ECO:0000256" key="1">
    <source>
        <dbReference type="SAM" id="SignalP"/>
    </source>
</evidence>
<dbReference type="OrthoDB" id="8481290at2"/>
<keyword evidence="1" id="KW-0732">Signal</keyword>
<dbReference type="RefSeq" id="WP_115937094.1">
    <property type="nucleotide sequence ID" value="NZ_QRDW01000005.1"/>
</dbReference>
<evidence type="ECO:0000313" key="3">
    <source>
        <dbReference type="Proteomes" id="UP000256845"/>
    </source>
</evidence>
<proteinExistence type="predicted"/>
<comment type="caution">
    <text evidence="2">The sequence shown here is derived from an EMBL/GenBank/DDBJ whole genome shotgun (WGS) entry which is preliminary data.</text>
</comment>
<dbReference type="AlphaFoldDB" id="A0A3D9HK62"/>